<dbReference type="OrthoDB" id="777328at2759"/>
<sequence length="226" mass="24929">MDSESCTDKSQDEQANKSNVEPSLGPITPDSSKESGDSLLFSSVTLVKKLPRVLSFTSKTTKSEDLFDNFSSPRTPEDGVFDPFAPGHEDNVLAPRCKKYYDEARASVGCRLNFTSSTRALRNGSFGDDVEFLSDEEMFESVYESLLEAIVLKQTEGALEEMSKLQRGSDDCTTPLAAPKLTRIPDTCPGAPLKQKVWIDKDETGVHSRKLKVTETVLHALIVTNR</sequence>
<dbReference type="PANTHER" id="PTHR36310:SF1">
    <property type="entry name" value="CYCLIN-DEPENDENT PROTEIN KINASE INHIBITOR SMR11"/>
    <property type="match status" value="1"/>
</dbReference>
<dbReference type="PANTHER" id="PTHR36310">
    <property type="entry name" value="CYCLIN-DEPENDENT PROTEIN KINASE INHIBITOR SMR11"/>
    <property type="match status" value="1"/>
</dbReference>
<dbReference type="InterPro" id="IPR038971">
    <property type="entry name" value="SMR11/SMR16"/>
</dbReference>
<name>A0A835K163_9ROSI</name>
<feature type="compositionally biased region" description="Basic and acidic residues" evidence="1">
    <location>
        <begin position="1"/>
        <end position="15"/>
    </location>
</feature>
<reference evidence="2 3" key="1">
    <citation type="submission" date="2020-10" db="EMBL/GenBank/DDBJ databases">
        <title>Plant Genome Project.</title>
        <authorList>
            <person name="Zhang R.-G."/>
        </authorList>
    </citation>
    <scope>NUCLEOTIDE SEQUENCE [LARGE SCALE GENOMIC DNA]</scope>
    <source>
        <strain evidence="2">FAFU-HL-1</strain>
        <tissue evidence="2">Leaf</tissue>
    </source>
</reference>
<proteinExistence type="predicted"/>
<gene>
    <name evidence="2" type="ORF">SADUNF_Sadunf06G0090100</name>
</gene>
<keyword evidence="3" id="KW-1185">Reference proteome</keyword>
<dbReference type="AlphaFoldDB" id="A0A835K163"/>
<dbReference type="EMBL" id="JADGMS010000006">
    <property type="protein sequence ID" value="KAF9680139.1"/>
    <property type="molecule type" value="Genomic_DNA"/>
</dbReference>
<accession>A0A835K163</accession>
<feature type="region of interest" description="Disordered" evidence="1">
    <location>
        <begin position="1"/>
        <end position="36"/>
    </location>
</feature>
<evidence type="ECO:0000313" key="3">
    <source>
        <dbReference type="Proteomes" id="UP000657918"/>
    </source>
</evidence>
<evidence type="ECO:0000313" key="2">
    <source>
        <dbReference type="EMBL" id="KAF9680139.1"/>
    </source>
</evidence>
<dbReference type="Proteomes" id="UP000657918">
    <property type="component" value="Unassembled WGS sequence"/>
</dbReference>
<comment type="caution">
    <text evidence="2">The sequence shown here is derived from an EMBL/GenBank/DDBJ whole genome shotgun (WGS) entry which is preliminary data.</text>
</comment>
<evidence type="ECO:0000256" key="1">
    <source>
        <dbReference type="SAM" id="MobiDB-lite"/>
    </source>
</evidence>
<protein>
    <submittedName>
        <fullName evidence="2">Uncharacterized protein</fullName>
    </submittedName>
</protein>
<organism evidence="2 3">
    <name type="scientific">Salix dunnii</name>
    <dbReference type="NCBI Taxonomy" id="1413687"/>
    <lineage>
        <taxon>Eukaryota</taxon>
        <taxon>Viridiplantae</taxon>
        <taxon>Streptophyta</taxon>
        <taxon>Embryophyta</taxon>
        <taxon>Tracheophyta</taxon>
        <taxon>Spermatophyta</taxon>
        <taxon>Magnoliopsida</taxon>
        <taxon>eudicotyledons</taxon>
        <taxon>Gunneridae</taxon>
        <taxon>Pentapetalae</taxon>
        <taxon>rosids</taxon>
        <taxon>fabids</taxon>
        <taxon>Malpighiales</taxon>
        <taxon>Salicaceae</taxon>
        <taxon>Saliceae</taxon>
        <taxon>Salix</taxon>
    </lineage>
</organism>